<dbReference type="Gene3D" id="2.40.40.10">
    <property type="entry name" value="RlpA-like domain"/>
    <property type="match status" value="1"/>
</dbReference>
<feature type="non-terminal residue" evidence="2">
    <location>
        <position position="1"/>
    </location>
</feature>
<dbReference type="PANTHER" id="PTHR31836">
    <property type="match status" value="1"/>
</dbReference>
<dbReference type="InterPro" id="IPR051477">
    <property type="entry name" value="Expansin_CellWall"/>
</dbReference>
<dbReference type="CDD" id="cd22191">
    <property type="entry name" value="DPBB_RlpA_EXP_N-like"/>
    <property type="match status" value="1"/>
</dbReference>
<dbReference type="AlphaFoldDB" id="A0A0C9ZYT9"/>
<proteinExistence type="predicted"/>
<reference evidence="3" key="2">
    <citation type="submission" date="2015-01" db="EMBL/GenBank/DDBJ databases">
        <title>Evolutionary Origins and Diversification of the Mycorrhizal Mutualists.</title>
        <authorList>
            <consortium name="DOE Joint Genome Institute"/>
            <consortium name="Mycorrhizal Genomics Consortium"/>
            <person name="Kohler A."/>
            <person name="Kuo A."/>
            <person name="Nagy L.G."/>
            <person name="Floudas D."/>
            <person name="Copeland A."/>
            <person name="Barry K.W."/>
            <person name="Cichocki N."/>
            <person name="Veneault-Fourrey C."/>
            <person name="LaButti K."/>
            <person name="Lindquist E.A."/>
            <person name="Lipzen A."/>
            <person name="Lundell T."/>
            <person name="Morin E."/>
            <person name="Murat C."/>
            <person name="Riley R."/>
            <person name="Ohm R."/>
            <person name="Sun H."/>
            <person name="Tunlid A."/>
            <person name="Henrissat B."/>
            <person name="Grigoriev I.V."/>
            <person name="Hibbett D.S."/>
            <person name="Martin F."/>
        </authorList>
    </citation>
    <scope>NUCLEOTIDE SEQUENCE [LARGE SCALE GENOMIC DNA]</scope>
    <source>
        <strain evidence="3">441</strain>
    </source>
</reference>
<keyword evidence="3" id="KW-1185">Reference proteome</keyword>
<sequence length="119" mass="13199">RRHHEVAKRARADVDLHKRQTFTNARFTFYDVGLGACGQTNVPSDFIVALNVEQYGGGYPGPYCFQSITISYGGKTAQATIMDECMGCPWGGLDFSTGLFDYFASASEGVLYGTWWFND</sequence>
<keyword evidence="1" id="KW-0732">Signal</keyword>
<organism evidence="2 3">
    <name type="scientific">Pisolithus microcarpus 441</name>
    <dbReference type="NCBI Taxonomy" id="765257"/>
    <lineage>
        <taxon>Eukaryota</taxon>
        <taxon>Fungi</taxon>
        <taxon>Dikarya</taxon>
        <taxon>Basidiomycota</taxon>
        <taxon>Agaricomycotina</taxon>
        <taxon>Agaricomycetes</taxon>
        <taxon>Agaricomycetidae</taxon>
        <taxon>Boletales</taxon>
        <taxon>Sclerodermatineae</taxon>
        <taxon>Pisolithaceae</taxon>
        <taxon>Pisolithus</taxon>
    </lineage>
</organism>
<dbReference type="Proteomes" id="UP000054018">
    <property type="component" value="Unassembled WGS sequence"/>
</dbReference>
<dbReference type="SUPFAM" id="SSF50685">
    <property type="entry name" value="Barwin-like endoglucanases"/>
    <property type="match status" value="1"/>
</dbReference>
<dbReference type="STRING" id="765257.A0A0C9ZYT9"/>
<dbReference type="InterPro" id="IPR036908">
    <property type="entry name" value="RlpA-like_sf"/>
</dbReference>
<reference evidence="2 3" key="1">
    <citation type="submission" date="2014-04" db="EMBL/GenBank/DDBJ databases">
        <authorList>
            <consortium name="DOE Joint Genome Institute"/>
            <person name="Kuo A."/>
            <person name="Kohler A."/>
            <person name="Costa M.D."/>
            <person name="Nagy L.G."/>
            <person name="Floudas D."/>
            <person name="Copeland A."/>
            <person name="Barry K.W."/>
            <person name="Cichocki N."/>
            <person name="Veneault-Fourrey C."/>
            <person name="LaButti K."/>
            <person name="Lindquist E.A."/>
            <person name="Lipzen A."/>
            <person name="Lundell T."/>
            <person name="Morin E."/>
            <person name="Murat C."/>
            <person name="Sun H."/>
            <person name="Tunlid A."/>
            <person name="Henrissat B."/>
            <person name="Grigoriev I.V."/>
            <person name="Hibbett D.S."/>
            <person name="Martin F."/>
            <person name="Nordberg H.P."/>
            <person name="Cantor M.N."/>
            <person name="Hua S.X."/>
        </authorList>
    </citation>
    <scope>NUCLEOTIDE SEQUENCE [LARGE SCALE GENOMIC DNA]</scope>
    <source>
        <strain evidence="2 3">441</strain>
    </source>
</reference>
<evidence type="ECO:0000256" key="1">
    <source>
        <dbReference type="ARBA" id="ARBA00022729"/>
    </source>
</evidence>
<gene>
    <name evidence="2" type="ORF">PISMIDRAFT_72408</name>
</gene>
<feature type="non-terminal residue" evidence="2">
    <location>
        <position position="119"/>
    </location>
</feature>
<name>A0A0C9ZYT9_9AGAM</name>
<dbReference type="HOGENOM" id="CLU_047639_5_0_1"/>
<evidence type="ECO:0008006" key="4">
    <source>
        <dbReference type="Google" id="ProtNLM"/>
    </source>
</evidence>
<dbReference type="OrthoDB" id="623670at2759"/>
<dbReference type="EMBL" id="KN833685">
    <property type="protein sequence ID" value="KIK31164.1"/>
    <property type="molecule type" value="Genomic_DNA"/>
</dbReference>
<accession>A0A0C9ZYT9</accession>
<evidence type="ECO:0000313" key="3">
    <source>
        <dbReference type="Proteomes" id="UP000054018"/>
    </source>
</evidence>
<dbReference type="PANTHER" id="PTHR31836:SF28">
    <property type="entry name" value="SRCR DOMAIN-CONTAINING PROTEIN-RELATED"/>
    <property type="match status" value="1"/>
</dbReference>
<evidence type="ECO:0000313" key="2">
    <source>
        <dbReference type="EMBL" id="KIK31164.1"/>
    </source>
</evidence>
<protein>
    <recommendedName>
        <fullName evidence="4">RlpA-like protein double-psi beta-barrel domain-containing protein</fullName>
    </recommendedName>
</protein>